<protein>
    <recommendedName>
        <fullName evidence="4">DUF2628 domain-containing protein</fullName>
    </recommendedName>
</protein>
<feature type="transmembrane region" description="Helical" evidence="1">
    <location>
        <begin position="20"/>
        <end position="37"/>
    </location>
</feature>
<evidence type="ECO:0008006" key="4">
    <source>
        <dbReference type="Google" id="ProtNLM"/>
    </source>
</evidence>
<dbReference type="AlphaFoldDB" id="A0A0B5AWT8"/>
<dbReference type="Proteomes" id="UP000031449">
    <property type="component" value="Plasmid unnamed"/>
</dbReference>
<keyword evidence="2" id="KW-0614">Plasmid</keyword>
<proteinExistence type="predicted"/>
<keyword evidence="3" id="KW-1185">Reference proteome</keyword>
<gene>
    <name evidence="2" type="ORF">JMA_38440</name>
</gene>
<geneLocation type="plasmid" evidence="3"/>
<evidence type="ECO:0000313" key="2">
    <source>
        <dbReference type="EMBL" id="AJD93162.1"/>
    </source>
</evidence>
<name>A0A0B5AWT8_9BACL</name>
<keyword evidence="1" id="KW-1133">Transmembrane helix</keyword>
<keyword evidence="1" id="KW-0472">Membrane</keyword>
<evidence type="ECO:0000313" key="3">
    <source>
        <dbReference type="Proteomes" id="UP000031449"/>
    </source>
</evidence>
<evidence type="ECO:0000256" key="1">
    <source>
        <dbReference type="SAM" id="Phobius"/>
    </source>
</evidence>
<organism evidence="2 3">
    <name type="scientific">Jeotgalibacillus malaysiensis</name>
    <dbReference type="NCBI Taxonomy" id="1508404"/>
    <lineage>
        <taxon>Bacteria</taxon>
        <taxon>Bacillati</taxon>
        <taxon>Bacillota</taxon>
        <taxon>Bacilli</taxon>
        <taxon>Bacillales</taxon>
        <taxon>Caryophanaceae</taxon>
        <taxon>Jeotgalibacillus</taxon>
    </lineage>
</organism>
<dbReference type="HOGENOM" id="CLU_128682_1_0_9"/>
<dbReference type="EMBL" id="CP009417">
    <property type="protein sequence ID" value="AJD93162.1"/>
    <property type="molecule type" value="Genomic_DNA"/>
</dbReference>
<dbReference type="KEGG" id="jeo:JMA_38440"/>
<sequence>MPQDNHVILTNPMNGYTEEIKVGFSWTFFFFHMFVPLFRQDWKWFLLVTGAWLLTSFIPGEPDWVSVVNFAIGWGLSFFYNRIYINERLKKGWYPADDTSKERLKQANFIVTKKENK</sequence>
<accession>A0A0B5AWT8</accession>
<dbReference type="BioCyc" id="JESP1508404:G14D9-13128-MONOMER"/>
<reference evidence="2 3" key="1">
    <citation type="submission" date="2014-08" db="EMBL/GenBank/DDBJ databases">
        <title>Complete genome of a marine bacteria Jeotgalibacillus malaysiensis.</title>
        <authorList>
            <person name="Yaakop A.S."/>
            <person name="Chan K.-G."/>
            <person name="Goh K.M."/>
        </authorList>
    </citation>
    <scope>NUCLEOTIDE SEQUENCE [LARGE SCALE GENOMIC DNA]</scope>
    <source>
        <strain evidence="2 3">D5</strain>
        <plasmid evidence="3">Plasmid</plasmid>
    </source>
</reference>
<keyword evidence="1" id="KW-0812">Transmembrane</keyword>
<feature type="transmembrane region" description="Helical" evidence="1">
    <location>
        <begin position="66"/>
        <end position="85"/>
    </location>
</feature>